<feature type="compositionally biased region" description="Basic residues" evidence="1">
    <location>
        <begin position="96"/>
        <end position="105"/>
    </location>
</feature>
<reference evidence="3 4" key="1">
    <citation type="submission" date="2023-01" db="EMBL/GenBank/DDBJ databases">
        <title>Analysis of 21 Apiospora genomes using comparative genomics revels a genus with tremendous synthesis potential of carbohydrate active enzymes and secondary metabolites.</title>
        <authorList>
            <person name="Sorensen T."/>
        </authorList>
    </citation>
    <scope>NUCLEOTIDE SEQUENCE [LARGE SCALE GENOMIC DNA]</scope>
    <source>
        <strain evidence="3 4">CBS 20057</strain>
    </source>
</reference>
<proteinExistence type="predicted"/>
<dbReference type="InterPro" id="IPR001849">
    <property type="entry name" value="PH_domain"/>
</dbReference>
<dbReference type="InterPro" id="IPR032675">
    <property type="entry name" value="LRR_dom_sf"/>
</dbReference>
<feature type="domain" description="PH" evidence="2">
    <location>
        <begin position="145"/>
        <end position="288"/>
    </location>
</feature>
<keyword evidence="4" id="KW-1185">Reference proteome</keyword>
<dbReference type="EMBL" id="JAQQWI010000007">
    <property type="protein sequence ID" value="KAK8026524.1"/>
    <property type="molecule type" value="Genomic_DNA"/>
</dbReference>
<name>A0ABR1S3S6_9PEZI</name>
<protein>
    <recommendedName>
        <fullName evidence="2">PH domain-containing protein</fullName>
    </recommendedName>
</protein>
<feature type="compositionally biased region" description="Basic residues" evidence="1">
    <location>
        <begin position="62"/>
        <end position="72"/>
    </location>
</feature>
<dbReference type="PANTHER" id="PTHR47679">
    <property type="entry name" value="PROTEIN TORNADO 1"/>
    <property type="match status" value="1"/>
</dbReference>
<gene>
    <name evidence="3" type="ORF">PG991_003580</name>
</gene>
<feature type="compositionally biased region" description="Low complexity" evidence="1">
    <location>
        <begin position="31"/>
        <end position="59"/>
    </location>
</feature>
<dbReference type="PANTHER" id="PTHR47679:SF2">
    <property type="entry name" value="C-TERMINAL OF ROC (COR) DOMAIN-CONTAINING PROTEIN"/>
    <property type="match status" value="1"/>
</dbReference>
<sequence>MEPRKNAAQEIIDGKGSGGKSHRRSSLSNIRSPLRALRSLSISSSLSSTSSSDSALLAPPHERKRTTLRKSSKGHELEPSVTSHASTGSLSFGRPHTSHLARAHSKASSQDYTERGSVSTSTRPTSPSGSCNHSQGTSISGDFVGVIKAGGLHHESTLLKTKKEFLVLTTSMLMRFKSRNAALDQFPQLSSQLTVPPSAGENGLSPVDSVLSLRDLASGSSSKHGAELQIPLETVVTAFKEEGTKPCFGIEVWWKDQVDGSTFTSTVLDFDLPEERDEWLKHIRLAVKQRARSFLEDQTSSDVEADFAQILAAQSPQHGNVRPEIFPVVPRHPYTRAAINSSGEIKKGWRDNSSFYLALGKNVCMLAQFAKSPTGQRVNPNIVKYGLVTLSKVNAHLGDERFDLIFRLPMDTPKKIGLSSRHHRSIISRLFKADTYLKPAWPLWTRREIFFVDGETDHIHLPEGEDYGGFKRTLEAYLEGYHCASVDWKVNWESARFSPEFQLLRPKKKMLKYSGYQLLAVFRALRFNDYFKSLNFDGVDFSPLSGVQDNQKRLEPTPWLSRTGKRSLTREEYEVMEHSSVLFQELVGLLLASESVRQVNLSGVLSGRYVSAATGASEAAAPRNRGCDLVPPIVMLLRSLQSRCKSIFLNNNPMSATDLGDLCQTLQNYAGLVRCLGLSRCDLDEVAMISVWEAIHEQRSSLETLEFANNFSRLDASRASQTLSDTPKIRHLDLSYCLKGGLDGPLFRPWANSLQSSVWRLEYLDLSGWKVNFDTISCLLRYMETEESMGLRHLILNNCGIDGEVATTIICGVGSGRDMHLHLNGNPLEEVSTDWIDLIEGNEGPRRLHMNMVHFETEENFNRLLQALTNNSTIEFLSLVGTGSPAGASPKTLTLLSSLLERNATLQYLDLSGYSGKLEDSHMGWGLTGALSGLKENRTLRQLRLRNHNIGDAEDVTELCRVLAQNQGLVMFDLQANQFSHHQFGQLVRALDSNRRLLSFPLAAADRQYALDEERRLFLDVLHSKHKTKRDGSLKPLSKTDEGRLKEMLAFLEEHWDTEARRLADILKRNRDDPANQVLEFGDEYLGAWEDDDLPAWLYARPAARGDVSGAISAAGSRRSSVASFSHQRRDSAASQYLAAQAQHIAPASHHIRTSSAGSFTLSPFTVPAPAPGPSLAPAPSLAPPGPSLPPLLSFSSSSFSSSVDYGGGGVSPIGGAGAVGPPPVAPQPSSLLSGVGIGVGVGRSNSVNIGSGGINRNNSVGASASGSTTYTIAEEVSPFSTGSSSGDYIGCLSSADSSMATPPERKKTPPPTAMAGPPDQNVTPPPQVRPSMAQHQGHSHHPSYQITIESPGHHRRQPSVEEVGSISPGMSAGEYRRLMEDLTGHW</sequence>
<accession>A0ABR1S3S6</accession>
<evidence type="ECO:0000313" key="4">
    <source>
        <dbReference type="Proteomes" id="UP001396898"/>
    </source>
</evidence>
<organism evidence="3 4">
    <name type="scientific">Apiospora marii</name>
    <dbReference type="NCBI Taxonomy" id="335849"/>
    <lineage>
        <taxon>Eukaryota</taxon>
        <taxon>Fungi</taxon>
        <taxon>Dikarya</taxon>
        <taxon>Ascomycota</taxon>
        <taxon>Pezizomycotina</taxon>
        <taxon>Sordariomycetes</taxon>
        <taxon>Xylariomycetidae</taxon>
        <taxon>Amphisphaeriales</taxon>
        <taxon>Apiosporaceae</taxon>
        <taxon>Apiospora</taxon>
    </lineage>
</organism>
<dbReference type="PROSITE" id="PS50003">
    <property type="entry name" value="PH_DOMAIN"/>
    <property type="match status" value="1"/>
</dbReference>
<evidence type="ECO:0000259" key="2">
    <source>
        <dbReference type="PROSITE" id="PS50003"/>
    </source>
</evidence>
<dbReference type="InterPro" id="IPR057334">
    <property type="entry name" value="PH_2nd_LRR"/>
</dbReference>
<feature type="compositionally biased region" description="Low complexity" evidence="1">
    <location>
        <begin position="115"/>
        <end position="130"/>
    </location>
</feature>
<feature type="region of interest" description="Disordered" evidence="1">
    <location>
        <begin position="1291"/>
        <end position="1373"/>
    </location>
</feature>
<comment type="caution">
    <text evidence="3">The sequence shown here is derived from an EMBL/GenBank/DDBJ whole genome shotgun (WGS) entry which is preliminary data.</text>
</comment>
<dbReference type="Pfam" id="PF25353">
    <property type="entry name" value="PH_2nd_LRR"/>
    <property type="match status" value="1"/>
</dbReference>
<feature type="compositionally biased region" description="Polar residues" evidence="1">
    <location>
        <begin position="80"/>
        <end position="90"/>
    </location>
</feature>
<dbReference type="SUPFAM" id="SSF52047">
    <property type="entry name" value="RNI-like"/>
    <property type="match status" value="1"/>
</dbReference>
<dbReference type="Proteomes" id="UP001396898">
    <property type="component" value="Unassembled WGS sequence"/>
</dbReference>
<evidence type="ECO:0000313" key="3">
    <source>
        <dbReference type="EMBL" id="KAK8026524.1"/>
    </source>
</evidence>
<feature type="region of interest" description="Disordered" evidence="1">
    <location>
        <begin position="1"/>
        <end position="136"/>
    </location>
</feature>
<evidence type="ECO:0000256" key="1">
    <source>
        <dbReference type="SAM" id="MobiDB-lite"/>
    </source>
</evidence>
<dbReference type="Gene3D" id="3.80.10.10">
    <property type="entry name" value="Ribonuclease Inhibitor"/>
    <property type="match status" value="1"/>
</dbReference>